<feature type="transmembrane region" description="Helical" evidence="1">
    <location>
        <begin position="140"/>
        <end position="164"/>
    </location>
</feature>
<reference evidence="2 3" key="1">
    <citation type="journal article" date="2016" name="Genome Announc.">
        <title>First Complete Genome Sequence of a Subdivision 6 Acidobacterium Strain.</title>
        <authorList>
            <person name="Huang S."/>
            <person name="Vieira S."/>
            <person name="Bunk B."/>
            <person name="Riedel T."/>
            <person name="Sproer C."/>
            <person name="Overmann J."/>
        </authorList>
    </citation>
    <scope>NUCLEOTIDE SEQUENCE [LARGE SCALE GENOMIC DNA]</scope>
    <source>
        <strain evidence="3">DSM 100886 HEG_-6_39</strain>
    </source>
</reference>
<dbReference type="Proteomes" id="UP000076079">
    <property type="component" value="Chromosome"/>
</dbReference>
<organism evidence="2 3">
    <name type="scientific">Luteitalea pratensis</name>
    <dbReference type="NCBI Taxonomy" id="1855912"/>
    <lineage>
        <taxon>Bacteria</taxon>
        <taxon>Pseudomonadati</taxon>
        <taxon>Acidobacteriota</taxon>
        <taxon>Vicinamibacteria</taxon>
        <taxon>Vicinamibacterales</taxon>
        <taxon>Vicinamibacteraceae</taxon>
        <taxon>Luteitalea</taxon>
    </lineage>
</organism>
<dbReference type="OrthoDB" id="6028287at2"/>
<evidence type="ECO:0008006" key="4">
    <source>
        <dbReference type="Google" id="ProtNLM"/>
    </source>
</evidence>
<dbReference type="KEGG" id="abac:LuPra_01446"/>
<sequence>MPLIVGLVLVALVLPLVLLPVSVVQRYRMGTARGPARAWVANLNIGGFLVAAGVVVITSTITALWVPSALSATSGALLAGALLGMIGLSLSHWETQAGQLYFTPNRWLVGALTMLVVARLAYGAWRLWDAWLRWGGESGWIASAGASGSLAAGALLIGYGLGFWSAVRWRIARRKAALLMQI</sequence>
<protein>
    <recommendedName>
        <fullName evidence="4">DUF1453 domain-containing protein</fullName>
    </recommendedName>
</protein>
<feature type="transmembrane region" description="Helical" evidence="1">
    <location>
        <begin position="72"/>
        <end position="93"/>
    </location>
</feature>
<dbReference type="EMBL" id="CP015136">
    <property type="protein sequence ID" value="AMY08252.1"/>
    <property type="molecule type" value="Genomic_DNA"/>
</dbReference>
<feature type="transmembrane region" description="Helical" evidence="1">
    <location>
        <begin position="105"/>
        <end position="128"/>
    </location>
</feature>
<dbReference type="AlphaFoldDB" id="A0A143PI56"/>
<evidence type="ECO:0000256" key="1">
    <source>
        <dbReference type="SAM" id="Phobius"/>
    </source>
</evidence>
<dbReference type="RefSeq" id="WP_157898850.1">
    <property type="nucleotide sequence ID" value="NZ_CP015136.1"/>
</dbReference>
<reference evidence="3" key="2">
    <citation type="submission" date="2016-04" db="EMBL/GenBank/DDBJ databases">
        <title>First Complete Genome Sequence of a Subdivision 6 Acidobacterium.</title>
        <authorList>
            <person name="Huang S."/>
            <person name="Vieira S."/>
            <person name="Bunk B."/>
            <person name="Riedel T."/>
            <person name="Sproeer C."/>
            <person name="Overmann J."/>
        </authorList>
    </citation>
    <scope>NUCLEOTIDE SEQUENCE [LARGE SCALE GENOMIC DNA]</scope>
    <source>
        <strain evidence="3">DSM 100886 HEG_-6_39</strain>
    </source>
</reference>
<name>A0A143PI56_LUTPR</name>
<keyword evidence="1" id="KW-0812">Transmembrane</keyword>
<proteinExistence type="predicted"/>
<evidence type="ECO:0000313" key="3">
    <source>
        <dbReference type="Proteomes" id="UP000076079"/>
    </source>
</evidence>
<feature type="transmembrane region" description="Helical" evidence="1">
    <location>
        <begin position="6"/>
        <end position="24"/>
    </location>
</feature>
<gene>
    <name evidence="2" type="ORF">LuPra_01446</name>
</gene>
<keyword evidence="1" id="KW-0472">Membrane</keyword>
<keyword evidence="3" id="KW-1185">Reference proteome</keyword>
<evidence type="ECO:0000313" key="2">
    <source>
        <dbReference type="EMBL" id="AMY08252.1"/>
    </source>
</evidence>
<feature type="transmembrane region" description="Helical" evidence="1">
    <location>
        <begin position="45"/>
        <end position="66"/>
    </location>
</feature>
<accession>A0A143PI56</accession>
<keyword evidence="1" id="KW-1133">Transmembrane helix</keyword>